<name>A0ABP4SW85_9MICO</name>
<feature type="region of interest" description="Disordered" evidence="1">
    <location>
        <begin position="1"/>
        <end position="37"/>
    </location>
</feature>
<protein>
    <submittedName>
        <fullName evidence="2">Uncharacterized protein</fullName>
    </submittedName>
</protein>
<dbReference type="Proteomes" id="UP001500596">
    <property type="component" value="Unassembled WGS sequence"/>
</dbReference>
<gene>
    <name evidence="2" type="ORF">GCM10009807_21780</name>
</gene>
<accession>A0ABP4SW85</accession>
<evidence type="ECO:0000313" key="3">
    <source>
        <dbReference type="Proteomes" id="UP001500596"/>
    </source>
</evidence>
<keyword evidence="3" id="KW-1185">Reference proteome</keyword>
<dbReference type="EMBL" id="BAAAPK010000001">
    <property type="protein sequence ID" value="GAA1677499.1"/>
    <property type="molecule type" value="Genomic_DNA"/>
</dbReference>
<evidence type="ECO:0000313" key="2">
    <source>
        <dbReference type="EMBL" id="GAA1677499.1"/>
    </source>
</evidence>
<evidence type="ECO:0000256" key="1">
    <source>
        <dbReference type="SAM" id="MobiDB-lite"/>
    </source>
</evidence>
<proteinExistence type="predicted"/>
<comment type="caution">
    <text evidence="2">The sequence shown here is derived from an EMBL/GenBank/DDBJ whole genome shotgun (WGS) entry which is preliminary data.</text>
</comment>
<reference evidence="3" key="1">
    <citation type="journal article" date="2019" name="Int. J. Syst. Evol. Microbiol.">
        <title>The Global Catalogue of Microorganisms (GCM) 10K type strain sequencing project: providing services to taxonomists for standard genome sequencing and annotation.</title>
        <authorList>
            <consortium name="The Broad Institute Genomics Platform"/>
            <consortium name="The Broad Institute Genome Sequencing Center for Infectious Disease"/>
            <person name="Wu L."/>
            <person name="Ma J."/>
        </authorList>
    </citation>
    <scope>NUCLEOTIDE SEQUENCE [LARGE SCALE GENOMIC DNA]</scope>
    <source>
        <strain evidence="3">JCM 15575</strain>
    </source>
</reference>
<sequence length="220" mass="24287">MAARNATHETIAIHSQRSALSTDPGAFHPDARPPATHTTPALKKLFAELDRNNTIIGTAEQELLTIEANWIELEAEATRSDARDAANANRNGTPFTPKAVKELRGQRQNLIDTIAASNGARKLIEADLAAERERIQNTGNAEAAEQKQREKVRAEITRLHDQINQLGEAIAWTNWVFDHTPWDTTIRFNVAHVWPEISVRGVTGTTIANHTEVLNGLADI</sequence>
<organism evidence="2 3">
    <name type="scientific">Microbacterium lacus</name>
    <dbReference type="NCBI Taxonomy" id="415217"/>
    <lineage>
        <taxon>Bacteria</taxon>
        <taxon>Bacillati</taxon>
        <taxon>Actinomycetota</taxon>
        <taxon>Actinomycetes</taxon>
        <taxon>Micrococcales</taxon>
        <taxon>Microbacteriaceae</taxon>
        <taxon>Microbacterium</taxon>
    </lineage>
</organism>
<dbReference type="RefSeq" id="WP_344054459.1">
    <property type="nucleotide sequence ID" value="NZ_BAAAPK010000001.1"/>
</dbReference>